<reference evidence="8" key="1">
    <citation type="submission" date="2022-11" db="EMBL/GenBank/DDBJ databases">
        <title>Methylomonas rapida sp. nov., Carotenoid-Producing Obligate Methanotrophs with High Growth Characteristics and Biotechnological Potential.</title>
        <authorList>
            <person name="Tikhonova E.N."/>
            <person name="Suleimanov R.Z."/>
            <person name="Miroshnikov K."/>
            <person name="Oshkin I.Y."/>
            <person name="Belova S.E."/>
            <person name="Danilova O.V."/>
            <person name="Ashikhmin A."/>
            <person name="Konopkin A."/>
            <person name="But S.Y."/>
            <person name="Khmelenina V.N."/>
            <person name="Kuznetsov N."/>
            <person name="Pimenov N.V."/>
            <person name="Dedysh S.N."/>
        </authorList>
    </citation>
    <scope>NUCLEOTIDE SEQUENCE</scope>
    <source>
        <strain evidence="8">MP1</strain>
    </source>
</reference>
<feature type="transmembrane region" description="Helical" evidence="6">
    <location>
        <begin position="228"/>
        <end position="250"/>
    </location>
</feature>
<dbReference type="InterPro" id="IPR052159">
    <property type="entry name" value="Competence_DNA_uptake"/>
</dbReference>
<dbReference type="NCBIfam" id="TIGR00361">
    <property type="entry name" value="ComEC_Rec2"/>
    <property type="match status" value="1"/>
</dbReference>
<dbReference type="CDD" id="cd07731">
    <property type="entry name" value="ComA-like_MBL-fold"/>
    <property type="match status" value="1"/>
</dbReference>
<proteinExistence type="predicted"/>
<dbReference type="EMBL" id="CP113517">
    <property type="protein sequence ID" value="WAR45896.1"/>
    <property type="molecule type" value="Genomic_DNA"/>
</dbReference>
<comment type="subcellular location">
    <subcellularLocation>
        <location evidence="1">Cell membrane</location>
        <topology evidence="1">Multi-pass membrane protein</topology>
    </subcellularLocation>
</comment>
<keyword evidence="9" id="KW-1185">Reference proteome</keyword>
<dbReference type="InterPro" id="IPR035681">
    <property type="entry name" value="ComA-like_MBL"/>
</dbReference>
<dbReference type="RefSeq" id="WP_255186803.1">
    <property type="nucleotide sequence ID" value="NZ_CP113517.1"/>
</dbReference>
<sequence>MYRAVLTFLAGIAWVQHWSRLPSAWEWLFLTLLAAAFHYARFRLGWVLILGVLWASLHAGWRLSDRLAGEWQGKDVPVQGYIVSLPQRQEQRVSFDFYVTESAEGIPRKLRLNWYSPKPALRAGQAWALTVRLKQPHGLSNPGAFDYEAWLFANRIGATGYVRPAPPPWPIKPPLSMARYLAQWRQAVSDKLDAVSPHSQWNGVIKALTIGRQDEISRRQWDVFRASGIVHLVVISGSHITLIAGLVFWLTRRLWVWLGILGVSPQTVAAASAWLAAGFYAGLAGFSIPTQRAMLMLTVGLCAIVLQRNIAAMRILLLALLLVVLFDPLALLAVGFWLSFAAVAILMYVSSARLGRPRYWRDAGKVHVAMAIGLSPLLLVFFQQVSLISPVANALAVPLVGLVITPMALLAVALTFVSPALVAGLLWSIDKLLQALWWLLQQMAAWPLAQLASPEPPWYAVLMSAIGAGLLLAPKGLPGRYLSPFLFLPLAFVSVEKPKPGEIWLTLLDVGQGLSTVVQTSNHVLVFDTGAKYSEQFDMGDAVLLPYLRHQGINRIDALVLSHDENDHSGGAETLLAEMPVTAIYSSAAHWTARPGGQYCRAGQRWQWDGVGFNVLSPTVDGFASENDNSCVLKIGEVNASFLLTGDIEHDAEQWLVRRYGPELASTVMIAPHHGSKTSSHDNFLSQVDPELILIPAGYANRFGFPHPRVLQRYKDRHIQSLTTGEDGAITVKIAGESVQVEPFRQSHKRYWMRP</sequence>
<feature type="transmembrane region" description="Helical" evidence="6">
    <location>
        <begin position="369"/>
        <end position="389"/>
    </location>
</feature>
<evidence type="ECO:0000259" key="7">
    <source>
        <dbReference type="SMART" id="SM00849"/>
    </source>
</evidence>
<dbReference type="InterPro" id="IPR001279">
    <property type="entry name" value="Metallo-B-lactamas"/>
</dbReference>
<dbReference type="SUPFAM" id="SSF56281">
    <property type="entry name" value="Metallo-hydrolase/oxidoreductase"/>
    <property type="match status" value="1"/>
</dbReference>
<keyword evidence="5 6" id="KW-0472">Membrane</keyword>
<dbReference type="InterPro" id="IPR004477">
    <property type="entry name" value="ComEC_N"/>
</dbReference>
<feature type="transmembrane region" description="Helical" evidence="6">
    <location>
        <begin position="256"/>
        <end position="283"/>
    </location>
</feature>
<dbReference type="InterPro" id="IPR036866">
    <property type="entry name" value="RibonucZ/Hydroxyglut_hydro"/>
</dbReference>
<dbReference type="Gene3D" id="3.60.15.10">
    <property type="entry name" value="Ribonuclease Z/Hydroxyacylglutathione hydrolase-like"/>
    <property type="match status" value="1"/>
</dbReference>
<evidence type="ECO:0000256" key="4">
    <source>
        <dbReference type="ARBA" id="ARBA00022989"/>
    </source>
</evidence>
<gene>
    <name evidence="8" type="ORF">NM686_005100</name>
</gene>
<feature type="transmembrane region" description="Helical" evidence="6">
    <location>
        <begin position="395"/>
        <end position="428"/>
    </location>
</feature>
<dbReference type="InterPro" id="IPR025405">
    <property type="entry name" value="DUF4131"/>
</dbReference>
<evidence type="ECO:0000256" key="5">
    <source>
        <dbReference type="ARBA" id="ARBA00023136"/>
    </source>
</evidence>
<feature type="transmembrane region" description="Helical" evidence="6">
    <location>
        <begin position="39"/>
        <end position="57"/>
    </location>
</feature>
<keyword evidence="2" id="KW-1003">Cell membrane</keyword>
<evidence type="ECO:0000313" key="8">
    <source>
        <dbReference type="EMBL" id="WAR45896.1"/>
    </source>
</evidence>
<organism evidence="8 9">
    <name type="scientific">Methylomonas rapida</name>
    <dbReference type="NCBI Taxonomy" id="2963939"/>
    <lineage>
        <taxon>Bacteria</taxon>
        <taxon>Pseudomonadati</taxon>
        <taxon>Pseudomonadota</taxon>
        <taxon>Gammaproteobacteria</taxon>
        <taxon>Methylococcales</taxon>
        <taxon>Methylococcaceae</taxon>
        <taxon>Methylomonas</taxon>
    </lineage>
</organism>
<dbReference type="SMART" id="SM00849">
    <property type="entry name" value="Lactamase_B"/>
    <property type="match status" value="1"/>
</dbReference>
<dbReference type="Pfam" id="PF03772">
    <property type="entry name" value="Competence"/>
    <property type="match status" value="1"/>
</dbReference>
<evidence type="ECO:0000313" key="9">
    <source>
        <dbReference type="Proteomes" id="UP001162780"/>
    </source>
</evidence>
<dbReference type="Pfam" id="PF00753">
    <property type="entry name" value="Lactamase_B"/>
    <property type="match status" value="1"/>
</dbReference>
<name>A0ABY7GN22_9GAMM</name>
<evidence type="ECO:0000256" key="6">
    <source>
        <dbReference type="SAM" id="Phobius"/>
    </source>
</evidence>
<dbReference type="NCBIfam" id="TIGR00360">
    <property type="entry name" value="ComEC_N-term"/>
    <property type="match status" value="1"/>
</dbReference>
<protein>
    <submittedName>
        <fullName evidence="8">DNA internalization-related competence protein ComEC/Rec2</fullName>
    </submittedName>
</protein>
<evidence type="ECO:0000256" key="3">
    <source>
        <dbReference type="ARBA" id="ARBA00022692"/>
    </source>
</evidence>
<evidence type="ECO:0000256" key="1">
    <source>
        <dbReference type="ARBA" id="ARBA00004651"/>
    </source>
</evidence>
<feature type="transmembrane region" description="Helical" evidence="6">
    <location>
        <begin position="329"/>
        <end position="349"/>
    </location>
</feature>
<evidence type="ECO:0000256" key="2">
    <source>
        <dbReference type="ARBA" id="ARBA00022475"/>
    </source>
</evidence>
<keyword evidence="3 6" id="KW-0812">Transmembrane</keyword>
<dbReference type="PANTHER" id="PTHR30619:SF1">
    <property type="entry name" value="RECOMBINATION PROTEIN 2"/>
    <property type="match status" value="1"/>
</dbReference>
<dbReference type="Proteomes" id="UP001162780">
    <property type="component" value="Chromosome"/>
</dbReference>
<dbReference type="PANTHER" id="PTHR30619">
    <property type="entry name" value="DNA INTERNALIZATION/COMPETENCE PROTEIN COMEC/REC2"/>
    <property type="match status" value="1"/>
</dbReference>
<dbReference type="InterPro" id="IPR004797">
    <property type="entry name" value="Competence_ComEC/Rec2"/>
</dbReference>
<accession>A0ABY7GN22</accession>
<feature type="domain" description="Metallo-beta-lactamase" evidence="7">
    <location>
        <begin position="512"/>
        <end position="699"/>
    </location>
</feature>
<keyword evidence="4 6" id="KW-1133">Transmembrane helix</keyword>
<dbReference type="Pfam" id="PF13567">
    <property type="entry name" value="DUF4131"/>
    <property type="match status" value="1"/>
</dbReference>